<comment type="caution">
    <text evidence="2">The sequence shown here is derived from an EMBL/GenBank/DDBJ whole genome shotgun (WGS) entry which is preliminary data.</text>
</comment>
<dbReference type="GeneID" id="92031257"/>
<name>A0ABR1LC24_9PEZI</name>
<feature type="region of interest" description="Disordered" evidence="1">
    <location>
        <begin position="14"/>
        <end position="162"/>
    </location>
</feature>
<dbReference type="RefSeq" id="XP_066652187.1">
    <property type="nucleotide sequence ID" value="XM_066798351.1"/>
</dbReference>
<accession>A0ABR1LC24</accession>
<sequence>MHITNNLYSSVITSTPRDLPPSLHNPRGAGFSHGPTQNPYSTGLGSGPIQNPRGTSLSSGPIQNPRGTSRAPTQNPHGAGLGGGPIQNPRGAGLGGGPIQNPRGTGRAPTQNPRGAGLGGGPIQNPRGATREAPPAGLSQDPHETGLGGAPTNPFAPDLKDSSAAEAALDAVRAKMAARAAAKAAKKAEAKAEDLPPPTKPAKAATYAPDATGREVAVSRDEFANKLRRPDLNVDSPIADPNLLSSSPVPLQETPSGQPLDPDRGPPAQRPVRRTRSMGRGQPLDVGPEQSVAPGQPASRRQSASGEQPAAAEHSRTSGGQPAPIRRTRSKGRGQLLDVDPEQSLAPGQPVSRRQSVGLRGQSGEHSWTGSGQPAREQSLDAGEEGLEDADLEPSAGQENVDDEENTEDPSRDGGSRKKGWSDVLTNLWAKSNGEETVYQEWPSALRQEIRRLCMESSQDDDKVHRVAVQATSKNAKKGVCYMTAHLDSRGVGHASAKAASKACGVCRQKKRPCIKLRPKGVGFLMMPLDSKMTSLDEISHWIAGD</sequence>
<proteinExistence type="predicted"/>
<keyword evidence="3" id="KW-1185">Reference proteome</keyword>
<dbReference type="EMBL" id="JBBPEH010000010">
    <property type="protein sequence ID" value="KAK7532794.1"/>
    <property type="molecule type" value="Genomic_DNA"/>
</dbReference>
<feature type="compositionally biased region" description="Basic and acidic residues" evidence="1">
    <location>
        <begin position="217"/>
        <end position="232"/>
    </location>
</feature>
<feature type="compositionally biased region" description="Acidic residues" evidence="1">
    <location>
        <begin position="382"/>
        <end position="392"/>
    </location>
</feature>
<feature type="compositionally biased region" description="Polar residues" evidence="1">
    <location>
        <begin position="243"/>
        <end position="257"/>
    </location>
</feature>
<protein>
    <submittedName>
        <fullName evidence="2">Uncharacterized protein</fullName>
    </submittedName>
</protein>
<gene>
    <name evidence="2" type="ORF">J3D65DRAFT_605380</name>
</gene>
<reference evidence="2 3" key="1">
    <citation type="submission" date="2024-04" db="EMBL/GenBank/DDBJ databases">
        <title>Phyllosticta paracitricarpa is synonymous to the EU quarantine fungus P. citricarpa based on phylogenomic analyses.</title>
        <authorList>
            <consortium name="Lawrence Berkeley National Laboratory"/>
            <person name="Van ingen-buijs V.A."/>
            <person name="Van westerhoven A.C."/>
            <person name="Haridas S."/>
            <person name="Skiadas P."/>
            <person name="Martin F."/>
            <person name="Groenewald J.Z."/>
            <person name="Crous P.W."/>
            <person name="Seidl M.F."/>
        </authorList>
    </citation>
    <scope>NUCLEOTIDE SEQUENCE [LARGE SCALE GENOMIC DNA]</scope>
    <source>
        <strain evidence="2 3">CPC 17464</strain>
    </source>
</reference>
<feature type="compositionally biased region" description="Polar residues" evidence="1">
    <location>
        <begin position="34"/>
        <end position="76"/>
    </location>
</feature>
<feature type="region of interest" description="Disordered" evidence="1">
    <location>
        <begin position="181"/>
        <end position="420"/>
    </location>
</feature>
<evidence type="ECO:0000313" key="3">
    <source>
        <dbReference type="Proteomes" id="UP001360953"/>
    </source>
</evidence>
<feature type="compositionally biased region" description="Low complexity" evidence="1">
    <location>
        <begin position="201"/>
        <end position="211"/>
    </location>
</feature>
<evidence type="ECO:0000256" key="1">
    <source>
        <dbReference type="SAM" id="MobiDB-lite"/>
    </source>
</evidence>
<evidence type="ECO:0000313" key="2">
    <source>
        <dbReference type="EMBL" id="KAK7532794.1"/>
    </source>
</evidence>
<organism evidence="2 3">
    <name type="scientific">Phyllosticta citribraziliensis</name>
    <dbReference type="NCBI Taxonomy" id="989973"/>
    <lineage>
        <taxon>Eukaryota</taxon>
        <taxon>Fungi</taxon>
        <taxon>Dikarya</taxon>
        <taxon>Ascomycota</taxon>
        <taxon>Pezizomycotina</taxon>
        <taxon>Dothideomycetes</taxon>
        <taxon>Dothideomycetes incertae sedis</taxon>
        <taxon>Botryosphaeriales</taxon>
        <taxon>Phyllostictaceae</taxon>
        <taxon>Phyllosticta</taxon>
    </lineage>
</organism>
<dbReference type="Proteomes" id="UP001360953">
    <property type="component" value="Unassembled WGS sequence"/>
</dbReference>